<comment type="caution">
    <text evidence="3">The sequence shown here is derived from an EMBL/GenBank/DDBJ whole genome shotgun (WGS) entry which is preliminary data.</text>
</comment>
<dbReference type="EMBL" id="LAZR01001434">
    <property type="protein sequence ID" value="KKN44714.1"/>
    <property type="molecule type" value="Genomic_DNA"/>
</dbReference>
<protein>
    <submittedName>
        <fullName evidence="3">Uncharacterized protein</fullName>
    </submittedName>
</protein>
<evidence type="ECO:0000256" key="1">
    <source>
        <dbReference type="SAM" id="Coils"/>
    </source>
</evidence>
<dbReference type="AlphaFoldDB" id="A0A0F9QQH7"/>
<keyword evidence="1" id="KW-0175">Coiled coil</keyword>
<proteinExistence type="predicted"/>
<reference evidence="3" key="1">
    <citation type="journal article" date="2015" name="Nature">
        <title>Complex archaea that bridge the gap between prokaryotes and eukaryotes.</title>
        <authorList>
            <person name="Spang A."/>
            <person name="Saw J.H."/>
            <person name="Jorgensen S.L."/>
            <person name="Zaremba-Niedzwiedzka K."/>
            <person name="Martijn J."/>
            <person name="Lind A.E."/>
            <person name="van Eijk R."/>
            <person name="Schleper C."/>
            <person name="Guy L."/>
            <person name="Ettema T.J."/>
        </authorList>
    </citation>
    <scope>NUCLEOTIDE SEQUENCE</scope>
</reference>
<accession>A0A0F9QQH7</accession>
<evidence type="ECO:0000313" key="3">
    <source>
        <dbReference type="EMBL" id="KKN44714.1"/>
    </source>
</evidence>
<gene>
    <name evidence="3" type="ORF">LCGC14_0690300</name>
</gene>
<name>A0A0F9QQH7_9ZZZZ</name>
<evidence type="ECO:0000256" key="2">
    <source>
        <dbReference type="SAM" id="MobiDB-lite"/>
    </source>
</evidence>
<feature type="coiled-coil region" evidence="1">
    <location>
        <begin position="97"/>
        <end position="141"/>
    </location>
</feature>
<feature type="compositionally biased region" description="Basic and acidic residues" evidence="2">
    <location>
        <begin position="1"/>
        <end position="33"/>
    </location>
</feature>
<feature type="region of interest" description="Disordered" evidence="2">
    <location>
        <begin position="1"/>
        <end position="56"/>
    </location>
</feature>
<organism evidence="3">
    <name type="scientific">marine sediment metagenome</name>
    <dbReference type="NCBI Taxonomy" id="412755"/>
    <lineage>
        <taxon>unclassified sequences</taxon>
        <taxon>metagenomes</taxon>
        <taxon>ecological metagenomes</taxon>
    </lineage>
</organism>
<sequence length="143" mass="15995">MSEEDIRSQISAKEDEITRVEEEASKKDASAEKEVEDEYDPKIAESTTSLSEEEGLRDEAIEKAAEWTIKKKEKRTAAKTASKTLSNLKSDKTKVLNDKLKAIETEKKNNVKALQKEIRALKKELSNLEKAKAKAEKAAAAED</sequence>